<dbReference type="InterPro" id="IPR006124">
    <property type="entry name" value="Metalloenzyme"/>
</dbReference>
<feature type="binding site" evidence="7 11">
    <location>
        <position position="454"/>
    </location>
    <ligand>
        <name>Mn(2+)</name>
        <dbReference type="ChEBI" id="CHEBI:29035"/>
        <label>1</label>
    </ligand>
</feature>
<protein>
    <recommendedName>
        <fullName evidence="7 8">2,3-bisphosphoglycerate-independent phosphoglycerate mutase</fullName>
        <shortName evidence="7">BPG-independent PGAM</shortName>
        <shortName evidence="7">Phosphoglyceromutase</shortName>
        <shortName evidence="7">iPGM</shortName>
        <ecNumber evidence="7 8">5.4.2.12</ecNumber>
    </recommendedName>
</protein>
<dbReference type="Pfam" id="PF01676">
    <property type="entry name" value="Metalloenzyme"/>
    <property type="match status" value="1"/>
</dbReference>
<feature type="binding site" evidence="7 11">
    <location>
        <position position="438"/>
    </location>
    <ligand>
        <name>Mn(2+)</name>
        <dbReference type="ChEBI" id="CHEBI:29035"/>
        <label>2</label>
    </ligand>
</feature>
<sequence>MDAALIILDGWGLGDGTSRDAVDAAETPTFDSLAAAGADGSLEVAGRRVGLPEGQMGNSEVGHLNIGAGRVVYQEYTRISDSIADGSFRENDTINTAFDHARENDGQVHFLGLVSDGGVHSDHEHLHALIELAADRDVEAVTHAITDGRDTSPTGGREYLSELEDVIADHGTGDVATVTGRYYAMDRDQNWERTNRAYKAIVDRDAEWTADSALEAVEASYDRGVTDEFVEPTLVSEQPALEDGDSVVWFNFRSDRARQLTRMLADIRPDDWAGEFDTNPPETEVVMLTQYDKTFDLPIAYPPNQPEQVLGEVLADAGKTQLRIAESEKYAHVTYFLNGGREVEFDGEIRKIVESPDVPTYDLQPEMSAPEVTDTATDTIESDDPDVLVLNYANPDMVGHTGDYEAAIEAVEAVDEQLGRLVDALEAAGSHVLITADHGNADDMGTVDDPHTAHTYNDVPLIYLAPGGTAGGRTVRTGGTLADIAPTMLECLDLDQPPEMTGESLLE</sequence>
<feature type="binding site" evidence="7 10">
    <location>
        <position position="120"/>
    </location>
    <ligand>
        <name>substrate</name>
    </ligand>
</feature>
<proteinExistence type="inferred from homology"/>
<evidence type="ECO:0000256" key="4">
    <source>
        <dbReference type="ARBA" id="ARBA00023152"/>
    </source>
</evidence>
<evidence type="ECO:0000259" key="13">
    <source>
        <dbReference type="Pfam" id="PF06415"/>
    </source>
</evidence>
<evidence type="ECO:0000256" key="3">
    <source>
        <dbReference type="ARBA" id="ARBA00022723"/>
    </source>
</evidence>
<comment type="similarity">
    <text evidence="2 7">Belongs to the BPG-independent phosphoglycerate mutase family.</text>
</comment>
<evidence type="ECO:0000256" key="9">
    <source>
        <dbReference type="PIRSR" id="PIRSR001492-1"/>
    </source>
</evidence>
<evidence type="ECO:0000256" key="11">
    <source>
        <dbReference type="PIRSR" id="PIRSR001492-3"/>
    </source>
</evidence>
<evidence type="ECO:0000313" key="14">
    <source>
        <dbReference type="EMBL" id="QCC53741.1"/>
    </source>
</evidence>
<feature type="binding site" evidence="7 10">
    <location>
        <begin position="253"/>
        <end position="256"/>
    </location>
    <ligand>
        <name>substrate</name>
    </ligand>
</feature>
<evidence type="ECO:0000256" key="6">
    <source>
        <dbReference type="ARBA" id="ARBA00023235"/>
    </source>
</evidence>
<dbReference type="Gene3D" id="3.40.720.10">
    <property type="entry name" value="Alkaline Phosphatase, subunit A"/>
    <property type="match status" value="1"/>
</dbReference>
<dbReference type="UniPathway" id="UPA00109">
    <property type="reaction ID" value="UER00186"/>
</dbReference>
<feature type="binding site" evidence="7 11">
    <location>
        <position position="9"/>
    </location>
    <ligand>
        <name>Mn(2+)</name>
        <dbReference type="ChEBI" id="CHEBI:29035"/>
        <label>2</label>
    </ligand>
</feature>
<feature type="binding site" evidence="7 11">
    <location>
        <position position="400"/>
    </location>
    <ligand>
        <name>Mn(2+)</name>
        <dbReference type="ChEBI" id="CHEBI:29035"/>
        <label>1</label>
    </ligand>
</feature>
<keyword evidence="6 7" id="KW-0413">Isomerase</keyword>
<feature type="domain" description="BPG-independent PGAM N-terminal" evidence="13">
    <location>
        <begin position="79"/>
        <end position="293"/>
    </location>
</feature>
<feature type="binding site" evidence="7 11">
    <location>
        <position position="396"/>
    </location>
    <ligand>
        <name>Mn(2+)</name>
        <dbReference type="ChEBI" id="CHEBI:29035"/>
        <label>1</label>
    </ligand>
</feature>
<dbReference type="InterPro" id="IPR011258">
    <property type="entry name" value="BPG-indep_PGM_N"/>
</dbReference>
<evidence type="ECO:0000256" key="7">
    <source>
        <dbReference type="HAMAP-Rule" id="MF_01038"/>
    </source>
</evidence>
<gene>
    <name evidence="7" type="primary">gpmI</name>
    <name evidence="14" type="ORF">DV706_04110</name>
</gene>
<dbReference type="EMBL" id="CP031305">
    <property type="protein sequence ID" value="QCC53741.1"/>
    <property type="molecule type" value="Genomic_DNA"/>
</dbReference>
<feature type="domain" description="Metalloenzyme" evidence="12">
    <location>
        <begin position="2"/>
        <end position="495"/>
    </location>
</feature>
<dbReference type="InterPro" id="IPR005995">
    <property type="entry name" value="Pgm_bpd_ind"/>
</dbReference>
<dbReference type="GO" id="GO:0006007">
    <property type="term" value="P:glucose catabolic process"/>
    <property type="evidence" value="ECO:0007669"/>
    <property type="project" value="InterPro"/>
</dbReference>
<evidence type="ECO:0000313" key="15">
    <source>
        <dbReference type="Proteomes" id="UP000296822"/>
    </source>
</evidence>
<evidence type="ECO:0000256" key="10">
    <source>
        <dbReference type="PIRSR" id="PIRSR001492-2"/>
    </source>
</evidence>
<name>A0A4D6HJG2_9EURY</name>
<comment type="catalytic activity">
    <reaction evidence="7">
        <text>(2R)-2-phosphoglycerate = (2R)-3-phosphoglycerate</text>
        <dbReference type="Rhea" id="RHEA:15901"/>
        <dbReference type="ChEBI" id="CHEBI:58272"/>
        <dbReference type="ChEBI" id="CHEBI:58289"/>
        <dbReference type="EC" id="5.4.2.12"/>
    </reaction>
</comment>
<organism evidence="14 15">
    <name type="scientific">Natronorubrum bangense</name>
    <dbReference type="NCBI Taxonomy" id="61858"/>
    <lineage>
        <taxon>Archaea</taxon>
        <taxon>Methanobacteriati</taxon>
        <taxon>Methanobacteriota</taxon>
        <taxon>Stenosarchaea group</taxon>
        <taxon>Halobacteria</taxon>
        <taxon>Halobacteriales</taxon>
        <taxon>Natrialbaceae</taxon>
        <taxon>Natronorubrum</taxon>
    </lineage>
</organism>
<dbReference type="KEGG" id="nbg:DV706_04110"/>
<feature type="binding site" evidence="7 11">
    <location>
        <position position="437"/>
    </location>
    <ligand>
        <name>Mn(2+)</name>
        <dbReference type="ChEBI" id="CHEBI:29035"/>
        <label>2</label>
    </ligand>
</feature>
<keyword evidence="3 7" id="KW-0479">Metal-binding</keyword>
<dbReference type="PANTHER" id="PTHR31637">
    <property type="entry name" value="2,3-BISPHOSPHOGLYCERATE-INDEPENDENT PHOSPHOGLYCERATE MUTASE"/>
    <property type="match status" value="1"/>
</dbReference>
<dbReference type="NCBIfam" id="TIGR01307">
    <property type="entry name" value="pgm_bpd_ind"/>
    <property type="match status" value="1"/>
</dbReference>
<evidence type="ECO:0000256" key="5">
    <source>
        <dbReference type="ARBA" id="ARBA00023211"/>
    </source>
</evidence>
<dbReference type="CDD" id="cd16010">
    <property type="entry name" value="iPGM"/>
    <property type="match status" value="1"/>
</dbReference>
<keyword evidence="5 7" id="KW-0464">Manganese</keyword>
<dbReference type="PANTHER" id="PTHR31637:SF0">
    <property type="entry name" value="2,3-BISPHOSPHOGLYCERATE-INDEPENDENT PHOSPHOGLYCERATE MUTASE"/>
    <property type="match status" value="1"/>
</dbReference>
<dbReference type="Pfam" id="PF06415">
    <property type="entry name" value="iPGM_N"/>
    <property type="match status" value="1"/>
</dbReference>
<evidence type="ECO:0000256" key="2">
    <source>
        <dbReference type="ARBA" id="ARBA00008819"/>
    </source>
</evidence>
<dbReference type="Gene3D" id="3.40.1450.10">
    <property type="entry name" value="BPG-independent phosphoglycerate mutase, domain B"/>
    <property type="match status" value="1"/>
</dbReference>
<comment type="cofactor">
    <cofactor evidence="7">
        <name>Mn(2+)</name>
        <dbReference type="ChEBI" id="CHEBI:29035"/>
    </cofactor>
    <text evidence="7">Binds 2 manganese ions per subunit.</text>
</comment>
<feature type="binding site" evidence="7 10">
    <location>
        <begin position="149"/>
        <end position="150"/>
    </location>
    <ligand>
        <name>substrate</name>
    </ligand>
</feature>
<evidence type="ECO:0000256" key="1">
    <source>
        <dbReference type="ARBA" id="ARBA00004798"/>
    </source>
</evidence>
<dbReference type="FunFam" id="3.40.1450.10:FF:000002">
    <property type="entry name" value="2,3-bisphosphoglycerate-independent phosphoglycerate mutase"/>
    <property type="match status" value="1"/>
</dbReference>
<dbReference type="GO" id="GO:0006096">
    <property type="term" value="P:glycolytic process"/>
    <property type="evidence" value="ECO:0007669"/>
    <property type="project" value="UniProtKB-UniRule"/>
</dbReference>
<comment type="function">
    <text evidence="7">Catalyzes the interconversion of 2-phosphoglycerate and 3-phosphoglycerate.</text>
</comment>
<feature type="binding site" evidence="7 10">
    <location>
        <position position="329"/>
    </location>
    <ligand>
        <name>substrate</name>
    </ligand>
</feature>
<dbReference type="SUPFAM" id="SSF53649">
    <property type="entry name" value="Alkaline phosphatase-like"/>
    <property type="match status" value="1"/>
</dbReference>
<feature type="active site" description="Phosphoserine intermediate" evidence="7 9">
    <location>
        <position position="59"/>
    </location>
</feature>
<evidence type="ECO:0000256" key="8">
    <source>
        <dbReference type="NCBIfam" id="TIGR01307"/>
    </source>
</evidence>
<keyword evidence="4 7" id="KW-0324">Glycolysis</keyword>
<dbReference type="PIRSF" id="PIRSF001492">
    <property type="entry name" value="IPGAM"/>
    <property type="match status" value="1"/>
</dbReference>
<comment type="pathway">
    <text evidence="1 7">Carbohydrate degradation; glycolysis; pyruvate from D-glyceraldehyde 3-phosphate: step 3/5.</text>
</comment>
<dbReference type="Proteomes" id="UP000296822">
    <property type="component" value="Chromosome"/>
</dbReference>
<dbReference type="RefSeq" id="WP_006066404.1">
    <property type="nucleotide sequence ID" value="NZ_CP031305.1"/>
</dbReference>
<dbReference type="InterPro" id="IPR017850">
    <property type="entry name" value="Alkaline_phosphatase_core_sf"/>
</dbReference>
<dbReference type="GeneID" id="39850420"/>
<dbReference type="GO" id="GO:0030145">
    <property type="term" value="F:manganese ion binding"/>
    <property type="evidence" value="ECO:0007669"/>
    <property type="project" value="UniProtKB-UniRule"/>
</dbReference>
<feature type="binding site" evidence="7 10">
    <location>
        <position position="181"/>
    </location>
    <ligand>
        <name>substrate</name>
    </ligand>
</feature>
<dbReference type="SUPFAM" id="SSF64158">
    <property type="entry name" value="2,3-Bisphosphoglycerate-independent phosphoglycerate mutase, substrate-binding domain"/>
    <property type="match status" value="1"/>
</dbReference>
<feature type="binding site" evidence="7 10">
    <location>
        <position position="187"/>
    </location>
    <ligand>
        <name>substrate</name>
    </ligand>
</feature>
<accession>A0A4D6HJG2</accession>
<feature type="binding site" evidence="7 11">
    <location>
        <position position="59"/>
    </location>
    <ligand>
        <name>Mn(2+)</name>
        <dbReference type="ChEBI" id="CHEBI:29035"/>
        <label>2</label>
    </ligand>
</feature>
<dbReference type="GO" id="GO:0005737">
    <property type="term" value="C:cytoplasm"/>
    <property type="evidence" value="ECO:0007669"/>
    <property type="project" value="InterPro"/>
</dbReference>
<dbReference type="HAMAP" id="MF_01038">
    <property type="entry name" value="GpmI"/>
    <property type="match status" value="1"/>
</dbReference>
<reference evidence="14 15" key="1">
    <citation type="journal article" date="2019" name="Nat. Commun.">
        <title>A new type of DNA phosphorothioation-based antiviral system in archaea.</title>
        <authorList>
            <person name="Xiong L."/>
            <person name="Liu S."/>
            <person name="Chen S."/>
            <person name="Xiao Y."/>
            <person name="Zhu B."/>
            <person name="Gao Y."/>
            <person name="Zhang Y."/>
            <person name="Chen B."/>
            <person name="Luo J."/>
            <person name="Deng Z."/>
            <person name="Chen X."/>
            <person name="Wang L."/>
            <person name="Chen S."/>
        </authorList>
    </citation>
    <scope>NUCLEOTIDE SEQUENCE [LARGE SCALE GENOMIC DNA]</scope>
    <source>
        <strain evidence="14 15">JCM 10635</strain>
    </source>
</reference>
<dbReference type="InterPro" id="IPR036646">
    <property type="entry name" value="PGAM_B_sf"/>
</dbReference>
<dbReference type="AlphaFoldDB" id="A0A4D6HJG2"/>
<dbReference type="GO" id="GO:0004619">
    <property type="term" value="F:phosphoglycerate mutase activity"/>
    <property type="evidence" value="ECO:0007669"/>
    <property type="project" value="UniProtKB-UniRule"/>
</dbReference>
<dbReference type="EC" id="5.4.2.12" evidence="7 8"/>
<evidence type="ECO:0000259" key="12">
    <source>
        <dbReference type="Pfam" id="PF01676"/>
    </source>
</evidence>